<keyword evidence="2" id="KW-1185">Reference proteome</keyword>
<organism evidence="1 2">
    <name type="scientific">Haematococcus lacustris</name>
    <name type="common">Green alga</name>
    <name type="synonym">Haematococcus pluvialis</name>
    <dbReference type="NCBI Taxonomy" id="44745"/>
    <lineage>
        <taxon>Eukaryota</taxon>
        <taxon>Viridiplantae</taxon>
        <taxon>Chlorophyta</taxon>
        <taxon>core chlorophytes</taxon>
        <taxon>Chlorophyceae</taxon>
        <taxon>CS clade</taxon>
        <taxon>Chlamydomonadales</taxon>
        <taxon>Haematococcaceae</taxon>
        <taxon>Haematococcus</taxon>
    </lineage>
</organism>
<feature type="non-terminal residue" evidence="1">
    <location>
        <position position="59"/>
    </location>
</feature>
<protein>
    <submittedName>
        <fullName evidence="1">Uncharacterized protein</fullName>
    </submittedName>
</protein>
<name>A0A699YVS6_HAELA</name>
<sequence length="59" mass="6439">MTPQCTVLAQTAGEGRVHGSHLWCSSPRYPHVPSLAQLLLNGVVTLKKPRGQGLLRLYT</sequence>
<gene>
    <name evidence="1" type="ORF">HaLaN_01903</name>
</gene>
<accession>A0A699YVS6</accession>
<proteinExistence type="predicted"/>
<comment type="caution">
    <text evidence="1">The sequence shown here is derived from an EMBL/GenBank/DDBJ whole genome shotgun (WGS) entry which is preliminary data.</text>
</comment>
<dbReference type="Proteomes" id="UP000485058">
    <property type="component" value="Unassembled WGS sequence"/>
</dbReference>
<evidence type="ECO:0000313" key="2">
    <source>
        <dbReference type="Proteomes" id="UP000485058"/>
    </source>
</evidence>
<reference evidence="1 2" key="1">
    <citation type="submission" date="2020-02" db="EMBL/GenBank/DDBJ databases">
        <title>Draft genome sequence of Haematococcus lacustris strain NIES-144.</title>
        <authorList>
            <person name="Morimoto D."/>
            <person name="Nakagawa S."/>
            <person name="Yoshida T."/>
            <person name="Sawayama S."/>
        </authorList>
    </citation>
    <scope>NUCLEOTIDE SEQUENCE [LARGE SCALE GENOMIC DNA]</scope>
    <source>
        <strain evidence="1 2">NIES-144</strain>
    </source>
</reference>
<dbReference type="EMBL" id="BLLF01000076">
    <property type="protein sequence ID" value="GFH07142.1"/>
    <property type="molecule type" value="Genomic_DNA"/>
</dbReference>
<dbReference type="AlphaFoldDB" id="A0A699YVS6"/>
<evidence type="ECO:0000313" key="1">
    <source>
        <dbReference type="EMBL" id="GFH07142.1"/>
    </source>
</evidence>
<feature type="non-terminal residue" evidence="1">
    <location>
        <position position="1"/>
    </location>
</feature>